<dbReference type="PRINTS" id="PR00690">
    <property type="entry name" value="ADHESNFAMILY"/>
</dbReference>
<dbReference type="AlphaFoldDB" id="A0A5R9BD03"/>
<keyword evidence="6" id="KW-0175">Coiled coil</keyword>
<evidence type="ECO:0000313" key="9">
    <source>
        <dbReference type="Proteomes" id="UP000310458"/>
    </source>
</evidence>
<comment type="subcellular location">
    <subcellularLocation>
        <location evidence="1">Cell envelope</location>
    </subcellularLocation>
</comment>
<organism evidence="8 9">
    <name type="scientific">Nesterenkonia salmonea</name>
    <dbReference type="NCBI Taxonomy" id="1804987"/>
    <lineage>
        <taxon>Bacteria</taxon>
        <taxon>Bacillati</taxon>
        <taxon>Actinomycetota</taxon>
        <taxon>Actinomycetes</taxon>
        <taxon>Micrococcales</taxon>
        <taxon>Micrococcaceae</taxon>
        <taxon>Nesterenkonia</taxon>
    </lineage>
</organism>
<keyword evidence="4" id="KW-0732">Signal</keyword>
<comment type="similarity">
    <text evidence="5">Belongs to the bacterial solute-binding protein 9 family.</text>
</comment>
<reference evidence="8 9" key="1">
    <citation type="submission" date="2019-05" db="EMBL/GenBank/DDBJ databases">
        <title>Nesterenkonia sp. GY074 isolated from the Southern Atlantic Ocean.</title>
        <authorList>
            <person name="Zhang G."/>
        </authorList>
    </citation>
    <scope>NUCLEOTIDE SEQUENCE [LARGE SCALE GENOMIC DNA]</scope>
    <source>
        <strain evidence="8 9">GY074</strain>
    </source>
</reference>
<dbReference type="Proteomes" id="UP000310458">
    <property type="component" value="Unassembled WGS sequence"/>
</dbReference>
<keyword evidence="3" id="KW-0479">Metal-binding</keyword>
<comment type="caution">
    <text evidence="8">The sequence shown here is derived from an EMBL/GenBank/DDBJ whole genome shotgun (WGS) entry which is preliminary data.</text>
</comment>
<evidence type="ECO:0000256" key="6">
    <source>
        <dbReference type="SAM" id="Coils"/>
    </source>
</evidence>
<dbReference type="SUPFAM" id="SSF53807">
    <property type="entry name" value="Helical backbone' metal receptor"/>
    <property type="match status" value="1"/>
</dbReference>
<accession>A0A5R9BD03</accession>
<evidence type="ECO:0000256" key="3">
    <source>
        <dbReference type="ARBA" id="ARBA00022723"/>
    </source>
</evidence>
<dbReference type="Pfam" id="PF01297">
    <property type="entry name" value="ZnuA"/>
    <property type="match status" value="1"/>
</dbReference>
<dbReference type="GO" id="GO:0007155">
    <property type="term" value="P:cell adhesion"/>
    <property type="evidence" value="ECO:0007669"/>
    <property type="project" value="InterPro"/>
</dbReference>
<dbReference type="GO" id="GO:0030313">
    <property type="term" value="C:cell envelope"/>
    <property type="evidence" value="ECO:0007669"/>
    <property type="project" value="UniProtKB-SubCell"/>
</dbReference>
<feature type="coiled-coil region" evidence="6">
    <location>
        <begin position="214"/>
        <end position="241"/>
    </location>
</feature>
<dbReference type="GO" id="GO:0046872">
    <property type="term" value="F:metal ion binding"/>
    <property type="evidence" value="ECO:0007669"/>
    <property type="project" value="UniProtKB-KW"/>
</dbReference>
<evidence type="ECO:0000256" key="1">
    <source>
        <dbReference type="ARBA" id="ARBA00004196"/>
    </source>
</evidence>
<dbReference type="InterPro" id="IPR006127">
    <property type="entry name" value="ZnuA-like"/>
</dbReference>
<evidence type="ECO:0000313" key="8">
    <source>
        <dbReference type="EMBL" id="TLP98507.1"/>
    </source>
</evidence>
<dbReference type="EMBL" id="VAVZ01000009">
    <property type="protein sequence ID" value="TLP98507.1"/>
    <property type="molecule type" value="Genomic_DNA"/>
</dbReference>
<dbReference type="Gene3D" id="3.40.50.1980">
    <property type="entry name" value="Nitrogenase molybdenum iron protein domain"/>
    <property type="match status" value="1"/>
</dbReference>
<keyword evidence="2 5" id="KW-0813">Transport</keyword>
<dbReference type="OrthoDB" id="5296019at2"/>
<dbReference type="InterPro" id="IPR006128">
    <property type="entry name" value="Lipoprotein_PsaA-like"/>
</dbReference>
<gene>
    <name evidence="8" type="ORF">FEF26_04960</name>
</gene>
<proteinExistence type="inferred from homology"/>
<dbReference type="PANTHER" id="PTHR42953:SF1">
    <property type="entry name" value="METAL-BINDING PROTEIN HI_0362-RELATED"/>
    <property type="match status" value="1"/>
</dbReference>
<evidence type="ECO:0000256" key="7">
    <source>
        <dbReference type="SAM" id="MobiDB-lite"/>
    </source>
</evidence>
<keyword evidence="9" id="KW-1185">Reference proteome</keyword>
<feature type="region of interest" description="Disordered" evidence="7">
    <location>
        <begin position="147"/>
        <end position="184"/>
    </location>
</feature>
<dbReference type="GO" id="GO:0030001">
    <property type="term" value="P:metal ion transport"/>
    <property type="evidence" value="ECO:0007669"/>
    <property type="project" value="InterPro"/>
</dbReference>
<sequence length="354" mass="38428">MAVSYPHQVSLILALSARGGRSRWSGRLLPIGTLCVVGVFGLASCANPDSSPQEASEAEPVTANLSVVASIDVYADLASSVTGDTAEVTAIVDNPAIDPHSYEATPQDRMAVEQADVLISNGGGYDPFLSSLAESAKKEDTLLSVLNGEDGHDHTHDHGDEGGQDHAEEEGQDDEAHDPDHDDENEHVWYDLAMMSEFVHELAERLGQESPENAELYAENAANLSEDIEALDERNRSLDAAGVTYMATEAVSAYLLDDAGFDDETDPDFLSAVEHGDDVSVRLFQQALETAEQVDLLVHNEQTETNQSLQIREAAEDADVPVLMFSETLPDEHDDYLSWMSDNIDRLEQLLSSD</sequence>
<name>A0A5R9BD03_9MICC</name>
<dbReference type="PANTHER" id="PTHR42953">
    <property type="entry name" value="HIGH-AFFINITY ZINC UPTAKE SYSTEM PROTEIN ZNUA-RELATED"/>
    <property type="match status" value="1"/>
</dbReference>
<evidence type="ECO:0000256" key="2">
    <source>
        <dbReference type="ARBA" id="ARBA00022448"/>
    </source>
</evidence>
<dbReference type="InterPro" id="IPR050492">
    <property type="entry name" value="Bact_metal-bind_prot9"/>
</dbReference>
<feature type="compositionally biased region" description="Acidic residues" evidence="7">
    <location>
        <begin position="167"/>
        <end position="177"/>
    </location>
</feature>
<protein>
    <submittedName>
        <fullName evidence="8">ABC transporter substrate-binding protein</fullName>
    </submittedName>
</protein>
<feature type="compositionally biased region" description="Basic and acidic residues" evidence="7">
    <location>
        <begin position="149"/>
        <end position="166"/>
    </location>
</feature>
<evidence type="ECO:0000256" key="5">
    <source>
        <dbReference type="RuleBase" id="RU003512"/>
    </source>
</evidence>
<evidence type="ECO:0000256" key="4">
    <source>
        <dbReference type="ARBA" id="ARBA00022729"/>
    </source>
</evidence>